<dbReference type="SUPFAM" id="SSF53254">
    <property type="entry name" value="Phosphoglycerate mutase-like"/>
    <property type="match status" value="1"/>
</dbReference>
<dbReference type="Pfam" id="PF00300">
    <property type="entry name" value="His_Phos_1"/>
    <property type="match status" value="1"/>
</dbReference>
<sequence>MKRICLVTHAEASHSIEGKVGGWYDSTLTSNGEQQASSLLQKITGYGFQLDQLNVYSSDLQRAVQTAKVLLKDSGVKPNLDKRLREMSFGSHEGMNQQKHNRIMTPVNSQGERMDHRICEGAESRRDVAIRITEFVNEIMTEAGDVLVVTHGFAATFFIAAFQKVGIESMGYINYALQPGSISILQEDDLFKNRSLTLLNG</sequence>
<dbReference type="InterPro" id="IPR050275">
    <property type="entry name" value="PGM_Phosphatase"/>
</dbReference>
<dbReference type="InterPro" id="IPR013078">
    <property type="entry name" value="His_Pase_superF_clade-1"/>
</dbReference>
<reference evidence="3 4" key="1">
    <citation type="submission" date="2024-04" db="EMBL/GenBank/DDBJ databases">
        <title>Novel genus in family Flammeovirgaceae.</title>
        <authorList>
            <person name="Nguyen T.H."/>
            <person name="Vuong T.Q."/>
            <person name="Le H."/>
            <person name="Kim S.-G."/>
        </authorList>
    </citation>
    <scope>NUCLEOTIDE SEQUENCE [LARGE SCALE GENOMIC DNA]</scope>
    <source>
        <strain evidence="3 4">JCM 23209</strain>
    </source>
</reference>
<dbReference type="AlphaFoldDB" id="A0AAW9SJC8"/>
<evidence type="ECO:0000313" key="3">
    <source>
        <dbReference type="EMBL" id="MEN7551885.1"/>
    </source>
</evidence>
<dbReference type="InterPro" id="IPR029033">
    <property type="entry name" value="His_PPase_superfam"/>
</dbReference>
<keyword evidence="3" id="KW-0378">Hydrolase</keyword>
<feature type="active site" description="Proton donor/acceptor" evidence="1">
    <location>
        <position position="86"/>
    </location>
</feature>
<gene>
    <name evidence="3" type="ORF">AAG747_28470</name>
</gene>
<evidence type="ECO:0000313" key="4">
    <source>
        <dbReference type="Proteomes" id="UP001403385"/>
    </source>
</evidence>
<organism evidence="3 4">
    <name type="scientific">Rapidithrix thailandica</name>
    <dbReference type="NCBI Taxonomy" id="413964"/>
    <lineage>
        <taxon>Bacteria</taxon>
        <taxon>Pseudomonadati</taxon>
        <taxon>Bacteroidota</taxon>
        <taxon>Cytophagia</taxon>
        <taxon>Cytophagales</taxon>
        <taxon>Flammeovirgaceae</taxon>
        <taxon>Rapidithrix</taxon>
    </lineage>
</organism>
<evidence type="ECO:0000256" key="1">
    <source>
        <dbReference type="PIRSR" id="PIRSR613078-1"/>
    </source>
</evidence>
<accession>A0AAW9SJC8</accession>
<dbReference type="PIRSF" id="PIRSF000709">
    <property type="entry name" value="6PFK_2-Ptase"/>
    <property type="match status" value="1"/>
</dbReference>
<dbReference type="Proteomes" id="UP001403385">
    <property type="component" value="Unassembled WGS sequence"/>
</dbReference>
<dbReference type="PANTHER" id="PTHR48100">
    <property type="entry name" value="BROAD-SPECIFICITY PHOSPHATASE YOR283W-RELATED"/>
    <property type="match status" value="1"/>
</dbReference>
<dbReference type="EC" id="3.1.3.-" evidence="3"/>
<dbReference type="EMBL" id="JBDKWZ010000029">
    <property type="protein sequence ID" value="MEN7551885.1"/>
    <property type="molecule type" value="Genomic_DNA"/>
</dbReference>
<keyword evidence="4" id="KW-1185">Reference proteome</keyword>
<feature type="active site" description="Tele-phosphohistidine intermediate" evidence="1">
    <location>
        <position position="9"/>
    </location>
</feature>
<name>A0AAW9SJC8_9BACT</name>
<protein>
    <submittedName>
        <fullName evidence="3">Histidine phosphatase family protein</fullName>
        <ecNumber evidence="3">3.1.3.-</ecNumber>
    </submittedName>
</protein>
<dbReference type="CDD" id="cd07067">
    <property type="entry name" value="HP_PGM_like"/>
    <property type="match status" value="1"/>
</dbReference>
<dbReference type="GO" id="GO:0016791">
    <property type="term" value="F:phosphatase activity"/>
    <property type="evidence" value="ECO:0007669"/>
    <property type="project" value="TreeGrafter"/>
</dbReference>
<proteinExistence type="predicted"/>
<dbReference type="SMART" id="SM00855">
    <property type="entry name" value="PGAM"/>
    <property type="match status" value="1"/>
</dbReference>
<dbReference type="Gene3D" id="3.40.50.1240">
    <property type="entry name" value="Phosphoglycerate mutase-like"/>
    <property type="match status" value="1"/>
</dbReference>
<feature type="binding site" evidence="2">
    <location>
        <position position="62"/>
    </location>
    <ligand>
        <name>substrate</name>
    </ligand>
</feature>
<dbReference type="PANTHER" id="PTHR48100:SF1">
    <property type="entry name" value="HISTIDINE PHOSPHATASE FAMILY PROTEIN-RELATED"/>
    <property type="match status" value="1"/>
</dbReference>
<dbReference type="RefSeq" id="WP_346824663.1">
    <property type="nucleotide sequence ID" value="NZ_JBDKWZ010000029.1"/>
</dbReference>
<dbReference type="GO" id="GO:0005737">
    <property type="term" value="C:cytoplasm"/>
    <property type="evidence" value="ECO:0007669"/>
    <property type="project" value="TreeGrafter"/>
</dbReference>
<evidence type="ECO:0000256" key="2">
    <source>
        <dbReference type="PIRSR" id="PIRSR613078-2"/>
    </source>
</evidence>
<comment type="caution">
    <text evidence="3">The sequence shown here is derived from an EMBL/GenBank/DDBJ whole genome shotgun (WGS) entry which is preliminary data.</text>
</comment>